<dbReference type="InterPro" id="IPR005117">
    <property type="entry name" value="NiRdtase/SiRdtase_haem-b_fer"/>
</dbReference>
<dbReference type="STRING" id="639283.Snov_2570"/>
<dbReference type="InterPro" id="IPR045854">
    <property type="entry name" value="NO2/SO3_Rdtase_4Fe4S_sf"/>
</dbReference>
<dbReference type="NCBIfam" id="TIGR02435">
    <property type="entry name" value="CobG"/>
    <property type="match status" value="1"/>
</dbReference>
<evidence type="ECO:0000256" key="2">
    <source>
        <dbReference type="ARBA" id="ARBA00022617"/>
    </source>
</evidence>
<dbReference type="PANTHER" id="PTHR32439:SF9">
    <property type="entry name" value="BLR3264 PROTEIN"/>
    <property type="match status" value="1"/>
</dbReference>
<evidence type="ECO:0000313" key="9">
    <source>
        <dbReference type="Proteomes" id="UP000006633"/>
    </source>
</evidence>
<dbReference type="OrthoDB" id="7459360at2"/>
<dbReference type="Proteomes" id="UP000006633">
    <property type="component" value="Chromosome"/>
</dbReference>
<name>D7A4K2_ANCN5</name>
<dbReference type="PANTHER" id="PTHR32439">
    <property type="entry name" value="FERREDOXIN--NITRITE REDUCTASE, CHLOROPLASTIC"/>
    <property type="match status" value="1"/>
</dbReference>
<dbReference type="SUPFAM" id="SSF55124">
    <property type="entry name" value="Nitrite/Sulfite reductase N-terminal domain-like"/>
    <property type="match status" value="2"/>
</dbReference>
<dbReference type="SUPFAM" id="SSF56014">
    <property type="entry name" value="Nitrite and sulphite reductase 4Fe-4S domain-like"/>
    <property type="match status" value="2"/>
</dbReference>
<dbReference type="InterPro" id="IPR012798">
    <property type="entry name" value="Cbl_synth_CobG-like"/>
</dbReference>
<keyword evidence="3" id="KW-0479">Metal-binding</keyword>
<sequence length="433" mass="43825">MSVVTPATDVTTATNDVATGGAGNVTENATSDVTRLRRGACPSLPAPMQTGDGLLARLQPLQPLTSEQLSGLARLARELGNGIVEVTARGKLQLRGLTTAGAPRLSEAVDALGTVVPQGFPAEVSALAGLDPTERFDPRPLARAISEGAADLIPSLAPKASVVVDGGGALHLAALKADIGVTAGGEDNALILLANRPAGEIPLDRVPAIVVALLAKLAERGPAARMANLLMEHGIEALRAEFALAPIPPAAPRPPAEPVGLHALNDGTFALGIGLAFGQVEAEALQALAEAARAAGARHVEPASGRALLIVGLSQEVANALKNKASGLGFITDPADLRRRVYACAGQPACASARLDTHATAMRIAALAKGREVHVSGCIKGCAHPAPVALTIVGLDEGAGIVVEGTPRSAPARVVPVSGLAQAVRELLEKEDA</sequence>
<evidence type="ECO:0000256" key="1">
    <source>
        <dbReference type="ARBA" id="ARBA00022485"/>
    </source>
</evidence>
<dbReference type="AlphaFoldDB" id="D7A4K2"/>
<organism evidence="8 9">
    <name type="scientific">Ancylobacter novellus (strain ATCC 8093 / DSM 506 / JCM 20403 / CCM 1077 / IAM 12100 / NBRC 12443 / NCIMB 10456)</name>
    <name type="common">Starkeya novella</name>
    <dbReference type="NCBI Taxonomy" id="639283"/>
    <lineage>
        <taxon>Bacteria</taxon>
        <taxon>Pseudomonadati</taxon>
        <taxon>Pseudomonadota</taxon>
        <taxon>Alphaproteobacteria</taxon>
        <taxon>Hyphomicrobiales</taxon>
        <taxon>Xanthobacteraceae</taxon>
        <taxon>Ancylobacter</taxon>
    </lineage>
</organism>
<protein>
    <submittedName>
        <fullName evidence="8">Precorrin-3B synthase</fullName>
    </submittedName>
</protein>
<dbReference type="GO" id="GO:0051539">
    <property type="term" value="F:4 iron, 4 sulfur cluster binding"/>
    <property type="evidence" value="ECO:0007669"/>
    <property type="project" value="UniProtKB-KW"/>
</dbReference>
<proteinExistence type="predicted"/>
<dbReference type="RefSeq" id="WP_013167369.1">
    <property type="nucleotide sequence ID" value="NC_014217.1"/>
</dbReference>
<evidence type="ECO:0000256" key="3">
    <source>
        <dbReference type="ARBA" id="ARBA00022723"/>
    </source>
</evidence>
<keyword evidence="6" id="KW-0411">Iron-sulfur</keyword>
<dbReference type="GO" id="GO:0046872">
    <property type="term" value="F:metal ion binding"/>
    <property type="evidence" value="ECO:0007669"/>
    <property type="project" value="UniProtKB-KW"/>
</dbReference>
<keyword evidence="1" id="KW-0004">4Fe-4S</keyword>
<evidence type="ECO:0000256" key="5">
    <source>
        <dbReference type="ARBA" id="ARBA00023004"/>
    </source>
</evidence>
<keyword evidence="2" id="KW-0349">Heme</keyword>
<gene>
    <name evidence="8" type="ordered locus">Snov_2570</name>
</gene>
<evidence type="ECO:0000256" key="4">
    <source>
        <dbReference type="ARBA" id="ARBA00023002"/>
    </source>
</evidence>
<dbReference type="HOGENOM" id="CLU_015667_3_2_5"/>
<dbReference type="GO" id="GO:0016491">
    <property type="term" value="F:oxidoreductase activity"/>
    <property type="evidence" value="ECO:0007669"/>
    <property type="project" value="UniProtKB-KW"/>
</dbReference>
<evidence type="ECO:0000259" key="7">
    <source>
        <dbReference type="Pfam" id="PF03460"/>
    </source>
</evidence>
<accession>D7A4K2</accession>
<feature type="domain" description="Nitrite/Sulfite reductase ferredoxin-like" evidence="7">
    <location>
        <begin position="64"/>
        <end position="111"/>
    </location>
</feature>
<evidence type="ECO:0000313" key="8">
    <source>
        <dbReference type="EMBL" id="ADH89865.1"/>
    </source>
</evidence>
<dbReference type="InterPro" id="IPR036136">
    <property type="entry name" value="Nit/Sulf_reduc_fer-like_dom_sf"/>
</dbReference>
<keyword evidence="5" id="KW-0408">Iron</keyword>
<dbReference type="Gene3D" id="3.30.413.10">
    <property type="entry name" value="Sulfite Reductase Hemoprotein, domain 1"/>
    <property type="match status" value="2"/>
</dbReference>
<reference evidence="8 9" key="1">
    <citation type="journal article" date="2012" name="Stand. Genomic Sci.">
        <title>Complete genome sequence of the facultatively chemolithoautotrophic and methylotrophic alpha Proteobacterium Starkeya novella type strain (ATCC 8093(T)).</title>
        <authorList>
            <person name="Kappler U."/>
            <person name="Davenport K."/>
            <person name="Beatson S."/>
            <person name="Lucas S."/>
            <person name="Lapidus A."/>
            <person name="Copeland A."/>
            <person name="Berry K.W."/>
            <person name="Glavina Del Rio T."/>
            <person name="Hammon N."/>
            <person name="Dalin E."/>
            <person name="Tice H."/>
            <person name="Pitluck S."/>
            <person name="Richardson P."/>
            <person name="Bruce D."/>
            <person name="Goodwin L.A."/>
            <person name="Han C."/>
            <person name="Tapia R."/>
            <person name="Detter J.C."/>
            <person name="Chang Y.J."/>
            <person name="Jeffries C.D."/>
            <person name="Land M."/>
            <person name="Hauser L."/>
            <person name="Kyrpides N.C."/>
            <person name="Goker M."/>
            <person name="Ivanova N."/>
            <person name="Klenk H.P."/>
            <person name="Woyke T."/>
        </authorList>
    </citation>
    <scope>NUCLEOTIDE SEQUENCE [LARGE SCALE GENOMIC DNA]</scope>
    <source>
        <strain evidence="9">ATCC 8093 / DSM 506 / JCM 20403 / CCM 1077 / IAM 12100 / NBRC 12443 / NCIMB 10456</strain>
    </source>
</reference>
<evidence type="ECO:0000256" key="6">
    <source>
        <dbReference type="ARBA" id="ARBA00023014"/>
    </source>
</evidence>
<dbReference type="InterPro" id="IPR051329">
    <property type="entry name" value="NIR_SIR_4Fe-4S"/>
</dbReference>
<keyword evidence="9" id="KW-1185">Reference proteome</keyword>
<dbReference type="KEGG" id="sno:Snov_2570"/>
<dbReference type="Gene3D" id="3.90.480.10">
    <property type="entry name" value="Sulfite Reductase Hemoprotein,Domain 2"/>
    <property type="match status" value="1"/>
</dbReference>
<dbReference type="eggNOG" id="COG0155">
    <property type="taxonomic scope" value="Bacteria"/>
</dbReference>
<dbReference type="Pfam" id="PF03460">
    <property type="entry name" value="NIR_SIR_ferr"/>
    <property type="match status" value="1"/>
</dbReference>
<keyword evidence="4" id="KW-0560">Oxidoreductase</keyword>
<dbReference type="EMBL" id="CP002026">
    <property type="protein sequence ID" value="ADH89865.1"/>
    <property type="molecule type" value="Genomic_DNA"/>
</dbReference>